<evidence type="ECO:0008006" key="3">
    <source>
        <dbReference type="Google" id="ProtNLM"/>
    </source>
</evidence>
<name>A0A917B133_9MICO</name>
<reference evidence="1 2" key="1">
    <citation type="journal article" date="2014" name="Int. J. Syst. Evol. Microbiol.">
        <title>Complete genome sequence of Corynebacterium casei LMG S-19264T (=DSM 44701T), isolated from a smear-ripened cheese.</title>
        <authorList>
            <consortium name="US DOE Joint Genome Institute (JGI-PGF)"/>
            <person name="Walter F."/>
            <person name="Albersmeier A."/>
            <person name="Kalinowski J."/>
            <person name="Ruckert C."/>
        </authorList>
    </citation>
    <scope>NUCLEOTIDE SEQUENCE [LARGE SCALE GENOMIC DNA]</scope>
    <source>
        <strain evidence="1 2">CGMCC 1.12976</strain>
    </source>
</reference>
<accession>A0A917B133</accession>
<dbReference type="Proteomes" id="UP000598775">
    <property type="component" value="Unassembled WGS sequence"/>
</dbReference>
<gene>
    <name evidence="1" type="ORF">GCM10011399_03610</name>
</gene>
<dbReference type="AlphaFoldDB" id="A0A917B133"/>
<organism evidence="1 2">
    <name type="scientific">Subtercola lobariae</name>
    <dbReference type="NCBI Taxonomy" id="1588641"/>
    <lineage>
        <taxon>Bacteria</taxon>
        <taxon>Bacillati</taxon>
        <taxon>Actinomycetota</taxon>
        <taxon>Actinomycetes</taxon>
        <taxon>Micrococcales</taxon>
        <taxon>Microbacteriaceae</taxon>
        <taxon>Subtercola</taxon>
    </lineage>
</organism>
<sequence length="315" mass="35563">MGVPHLTERKTALHQRDAINLATAWVSYRAARLGIRALILKGPIASRQRLRAEKLSTDVDILVEPGQMKRLIDELQVAGWQERFSPAIPWLIELHSITLIHANWPVDIDAHHYWPGFLGDRRAVFDDLWNARSSHQIAGVTIFAPDRVSNCLVLALHALRRPAAEGRLDEIPTLVDAAKREGITVHELTFRARALGATQTARPFLQRFGAEIPAEMSPSDDLRLWNLNANSRGHTRAWLLAVARAPWQRKPALLFRAALPRPTELRGLHPELEAGWLGLIRGWARRIANGFREIPGAFSEVSRFATINRTRGRKR</sequence>
<evidence type="ECO:0000313" key="1">
    <source>
        <dbReference type="EMBL" id="GGF12994.1"/>
    </source>
</evidence>
<keyword evidence="2" id="KW-1185">Reference proteome</keyword>
<dbReference type="EMBL" id="BMGP01000001">
    <property type="protein sequence ID" value="GGF12994.1"/>
    <property type="molecule type" value="Genomic_DNA"/>
</dbReference>
<comment type="caution">
    <text evidence="1">The sequence shown here is derived from an EMBL/GenBank/DDBJ whole genome shotgun (WGS) entry which is preliminary data.</text>
</comment>
<dbReference type="RefSeq" id="WP_188672766.1">
    <property type="nucleotide sequence ID" value="NZ_BMGP01000001.1"/>
</dbReference>
<evidence type="ECO:0000313" key="2">
    <source>
        <dbReference type="Proteomes" id="UP000598775"/>
    </source>
</evidence>
<proteinExistence type="predicted"/>
<protein>
    <recommendedName>
        <fullName evidence="3">Nucleotidyltransferase family protein</fullName>
    </recommendedName>
</protein>